<dbReference type="Pfam" id="PF13855">
    <property type="entry name" value="LRR_8"/>
    <property type="match status" value="2"/>
</dbReference>
<evidence type="ECO:0000313" key="3">
    <source>
        <dbReference type="EMBL" id="KAJ3054196.1"/>
    </source>
</evidence>
<keyword evidence="4" id="KW-1185">Reference proteome</keyword>
<dbReference type="Proteomes" id="UP001212841">
    <property type="component" value="Unassembled WGS sequence"/>
</dbReference>
<comment type="caution">
    <text evidence="3">The sequence shown here is derived from an EMBL/GenBank/DDBJ whole genome shotgun (WGS) entry which is preliminary data.</text>
</comment>
<reference evidence="3" key="1">
    <citation type="submission" date="2020-05" db="EMBL/GenBank/DDBJ databases">
        <title>Phylogenomic resolution of chytrid fungi.</title>
        <authorList>
            <person name="Stajich J.E."/>
            <person name="Amses K."/>
            <person name="Simmons R."/>
            <person name="Seto K."/>
            <person name="Myers J."/>
            <person name="Bonds A."/>
            <person name="Quandt C.A."/>
            <person name="Barry K."/>
            <person name="Liu P."/>
            <person name="Grigoriev I."/>
            <person name="Longcore J.E."/>
            <person name="James T.Y."/>
        </authorList>
    </citation>
    <scope>NUCLEOTIDE SEQUENCE</scope>
    <source>
        <strain evidence="3">JEL0318</strain>
    </source>
</reference>
<dbReference type="PANTHER" id="PTHR48051">
    <property type="match status" value="1"/>
</dbReference>
<dbReference type="InterPro" id="IPR001611">
    <property type="entry name" value="Leu-rich_rpt"/>
</dbReference>
<protein>
    <submittedName>
        <fullName evidence="3">Uncharacterized protein</fullName>
    </submittedName>
</protein>
<gene>
    <name evidence="3" type="ORF">HK097_002419</name>
</gene>
<evidence type="ECO:0000313" key="4">
    <source>
        <dbReference type="Proteomes" id="UP001212841"/>
    </source>
</evidence>
<keyword evidence="1" id="KW-0433">Leucine-rich repeat</keyword>
<dbReference type="SUPFAM" id="SSF52058">
    <property type="entry name" value="L domain-like"/>
    <property type="match status" value="1"/>
</dbReference>
<dbReference type="PRINTS" id="PR00019">
    <property type="entry name" value="LEURICHRPT"/>
</dbReference>
<proteinExistence type="predicted"/>
<organism evidence="3 4">
    <name type="scientific">Rhizophlyctis rosea</name>
    <dbReference type="NCBI Taxonomy" id="64517"/>
    <lineage>
        <taxon>Eukaryota</taxon>
        <taxon>Fungi</taxon>
        <taxon>Fungi incertae sedis</taxon>
        <taxon>Chytridiomycota</taxon>
        <taxon>Chytridiomycota incertae sedis</taxon>
        <taxon>Chytridiomycetes</taxon>
        <taxon>Rhizophlyctidales</taxon>
        <taxon>Rhizophlyctidaceae</taxon>
        <taxon>Rhizophlyctis</taxon>
    </lineage>
</organism>
<dbReference type="Gene3D" id="3.80.10.10">
    <property type="entry name" value="Ribonuclease Inhibitor"/>
    <property type="match status" value="1"/>
</dbReference>
<dbReference type="GO" id="GO:0005737">
    <property type="term" value="C:cytoplasm"/>
    <property type="evidence" value="ECO:0007669"/>
    <property type="project" value="TreeGrafter"/>
</dbReference>
<evidence type="ECO:0000256" key="2">
    <source>
        <dbReference type="ARBA" id="ARBA00022737"/>
    </source>
</evidence>
<dbReference type="AlphaFoldDB" id="A0AAD5SH46"/>
<dbReference type="InterPro" id="IPR032675">
    <property type="entry name" value="LRR_dom_sf"/>
</dbReference>
<evidence type="ECO:0000256" key="1">
    <source>
        <dbReference type="ARBA" id="ARBA00022614"/>
    </source>
</evidence>
<dbReference type="InterPro" id="IPR003591">
    <property type="entry name" value="Leu-rich_rpt_typical-subtyp"/>
</dbReference>
<dbReference type="SMART" id="SM00369">
    <property type="entry name" value="LRR_TYP"/>
    <property type="match status" value="7"/>
</dbReference>
<dbReference type="PANTHER" id="PTHR48051:SF1">
    <property type="entry name" value="RAS SUPPRESSOR PROTEIN 1"/>
    <property type="match status" value="1"/>
</dbReference>
<dbReference type="PROSITE" id="PS51450">
    <property type="entry name" value="LRR"/>
    <property type="match status" value="4"/>
</dbReference>
<dbReference type="SMART" id="SM00364">
    <property type="entry name" value="LRR_BAC"/>
    <property type="match status" value="6"/>
</dbReference>
<dbReference type="EMBL" id="JADGJD010000152">
    <property type="protein sequence ID" value="KAJ3054196.1"/>
    <property type="molecule type" value="Genomic_DNA"/>
</dbReference>
<dbReference type="Pfam" id="PF00560">
    <property type="entry name" value="LRR_1"/>
    <property type="match status" value="1"/>
</dbReference>
<keyword evidence="2" id="KW-0677">Repeat</keyword>
<sequence>MGNAASTKGAKGTMKDRLERADKTGIVTLTDAKLKEIPEKIFTIKNLKNLDLSRNKLSSIPPQLQTFTTLKFLSLSHNSLTTVPLSITYLTTLTTLNLSHNAITTLPPQLSSLTSLKTLLLSHNNLTTLPLTITSLSTLITLDVSHNNITALPDPSTVTTKLSSLEEFNLEVNKLTLIQDEWAAVVPGLKTIKLGSNTLKTFPEAILKVRSVTWIDLKDNVGVNEDELSHLDGYEEYVSRRKNRVDQFLKT</sequence>
<name>A0AAD5SH46_9FUNG</name>
<accession>A0AAD5SH46</accession>
<dbReference type="InterPro" id="IPR050216">
    <property type="entry name" value="LRR_domain-containing"/>
</dbReference>